<dbReference type="AlphaFoldDB" id="A0A3D9SGM6"/>
<dbReference type="PANTHER" id="PTHR43861:SF3">
    <property type="entry name" value="PUTATIVE (AFU_ORTHOLOGUE AFUA_2G14390)-RELATED"/>
    <property type="match status" value="1"/>
</dbReference>
<dbReference type="InterPro" id="IPR013217">
    <property type="entry name" value="Methyltransf_12"/>
</dbReference>
<reference evidence="3 4" key="1">
    <citation type="submission" date="2018-08" db="EMBL/GenBank/DDBJ databases">
        <title>Sequencing the genomes of 1000 actinobacteria strains.</title>
        <authorList>
            <person name="Klenk H.-P."/>
        </authorList>
    </citation>
    <scope>NUCLEOTIDE SEQUENCE [LARGE SCALE GENOMIC DNA]</scope>
    <source>
        <strain evidence="3 4">DSM 43927</strain>
    </source>
</reference>
<gene>
    <name evidence="3" type="ORF">DFJ69_0447</name>
</gene>
<evidence type="ECO:0000313" key="3">
    <source>
        <dbReference type="EMBL" id="REE95068.1"/>
    </source>
</evidence>
<dbReference type="GO" id="GO:0032259">
    <property type="term" value="P:methylation"/>
    <property type="evidence" value="ECO:0007669"/>
    <property type="project" value="UniProtKB-KW"/>
</dbReference>
<organism evidence="3 4">
    <name type="scientific">Thermomonospora umbrina</name>
    <dbReference type="NCBI Taxonomy" id="111806"/>
    <lineage>
        <taxon>Bacteria</taxon>
        <taxon>Bacillati</taxon>
        <taxon>Actinomycetota</taxon>
        <taxon>Actinomycetes</taxon>
        <taxon>Streptosporangiales</taxon>
        <taxon>Thermomonosporaceae</taxon>
        <taxon>Thermomonospora</taxon>
    </lineage>
</organism>
<evidence type="ECO:0000313" key="4">
    <source>
        <dbReference type="Proteomes" id="UP000256661"/>
    </source>
</evidence>
<name>A0A3D9SGM6_9ACTN</name>
<keyword evidence="3" id="KW-0489">Methyltransferase</keyword>
<comment type="caution">
    <text evidence="3">The sequence shown here is derived from an EMBL/GenBank/DDBJ whole genome shotgun (WGS) entry which is preliminary data.</text>
</comment>
<dbReference type="InterPro" id="IPR029063">
    <property type="entry name" value="SAM-dependent_MTases_sf"/>
</dbReference>
<dbReference type="GO" id="GO:0008168">
    <property type="term" value="F:methyltransferase activity"/>
    <property type="evidence" value="ECO:0007669"/>
    <property type="project" value="UniProtKB-KW"/>
</dbReference>
<feature type="domain" description="Methyltransferase type 12" evidence="2">
    <location>
        <begin position="609"/>
        <end position="706"/>
    </location>
</feature>
<feature type="domain" description="Methyltransferase type 12" evidence="2">
    <location>
        <begin position="114"/>
        <end position="218"/>
    </location>
</feature>
<keyword evidence="3" id="KW-0830">Ubiquinone</keyword>
<dbReference type="CDD" id="cd02440">
    <property type="entry name" value="AdoMet_MTases"/>
    <property type="match status" value="2"/>
</dbReference>
<dbReference type="Proteomes" id="UP000256661">
    <property type="component" value="Unassembled WGS sequence"/>
</dbReference>
<keyword evidence="4" id="KW-1185">Reference proteome</keyword>
<proteinExistence type="predicted"/>
<dbReference type="SUPFAM" id="SSF53335">
    <property type="entry name" value="S-adenosyl-L-methionine-dependent methyltransferases"/>
    <property type="match status" value="2"/>
</dbReference>
<evidence type="ECO:0000256" key="1">
    <source>
        <dbReference type="ARBA" id="ARBA00022679"/>
    </source>
</evidence>
<evidence type="ECO:0000259" key="2">
    <source>
        <dbReference type="Pfam" id="PF08242"/>
    </source>
</evidence>
<protein>
    <submittedName>
        <fullName evidence="3">Ubiquinone/menaquinone biosynthesis C-methylase UbiE</fullName>
    </submittedName>
</protein>
<dbReference type="PANTHER" id="PTHR43861">
    <property type="entry name" value="TRANS-ACONITATE 2-METHYLTRANSFERASE-RELATED"/>
    <property type="match status" value="1"/>
</dbReference>
<dbReference type="RefSeq" id="WP_211328485.1">
    <property type="nucleotide sequence ID" value="NZ_QTTT01000001.1"/>
</dbReference>
<dbReference type="Gene3D" id="3.40.50.150">
    <property type="entry name" value="Vaccinia Virus protein VP39"/>
    <property type="match status" value="2"/>
</dbReference>
<accession>A0A3D9SGM6</accession>
<dbReference type="EMBL" id="QTTT01000001">
    <property type="protein sequence ID" value="REE95068.1"/>
    <property type="molecule type" value="Genomic_DNA"/>
</dbReference>
<dbReference type="Pfam" id="PF08242">
    <property type="entry name" value="Methyltransf_12"/>
    <property type="match status" value="2"/>
</dbReference>
<keyword evidence="1" id="KW-0808">Transferase</keyword>
<sequence>MHADLLNEAAETLAAHPWIGEARPGPDGALHVTPAPSALAVRPEPGGLVTEYLEHWGEVYEWTYTRADVRHASDLDLSGWRASDTGLPLPVGHMREWIDHTVALVLGTRPRWILELGCGTGLLMYRLREHVRGYVGTDVASAAVTALRGDARPGTAFVRAAAHEATAPVVLEALREVGAADGRPDCVLINSVTQCFPGVGYLRAVVHDALDLVAPGGTVIVGDVRDSRLLNDYAHWVESAAGPDDLPRRAAQRAARDEELLFDPPLLARLARESGRTVRMSVHPKTMRDDTELTRYRFDAVLHVDATPPVTPEQVPWRSLDALGTLETPIHIHGIPASLTASRLREVAPTRAAVIADPVDPTSLAVVSPPEAAAVPVTEITGRGTVHDPFPSFVERRLREVARALLRRVLPDARIVVSVLDGPAERAAGAVPEADAARVPGFLARLDEAALAAMAVTLRPSGLTRPGVRCSAHEVAEALGVAERHRWILRRWLQALVENGLLSHDDGLYHGLRKVRREEAVEAGRGLEAEGQEIGYPEETTRFLLAATARLPELLRDEVPLQALLFDGDDTGAADGAYRENTVNRYLNAGVGEVLRRAAAERQRPLRVLEMGAGVGGTTVDALRALDGHEIDYLYTDVSRYFLSLGRERFADRPGVRFGLFDINQDPDLEPGSRDVLLSANVLHNARHVGKTIARLGGLLAPGGLFVFVETCREMPAILASMQFLMSPKAGGERLDPADRRAAEDRVFLTREEWSAELRAAGLRPLFTLPPDDHPLAAIGLHLFVARRE</sequence>